<dbReference type="EMBL" id="LXQA011111191">
    <property type="protein sequence ID" value="MCI85262.1"/>
    <property type="molecule type" value="Genomic_DNA"/>
</dbReference>
<name>A0A392VCT2_9FABA</name>
<evidence type="ECO:0000313" key="2">
    <source>
        <dbReference type="EMBL" id="MCI85262.1"/>
    </source>
</evidence>
<accession>A0A392VCT2</accession>
<evidence type="ECO:0000313" key="3">
    <source>
        <dbReference type="Proteomes" id="UP000265520"/>
    </source>
</evidence>
<reference evidence="2 3" key="1">
    <citation type="journal article" date="2018" name="Front. Plant Sci.">
        <title>Red Clover (Trifolium pratense) and Zigzag Clover (T. medium) - A Picture of Genomic Similarities and Differences.</title>
        <authorList>
            <person name="Dluhosova J."/>
            <person name="Istvanek J."/>
            <person name="Nedelnik J."/>
            <person name="Repkova J."/>
        </authorList>
    </citation>
    <scope>NUCLEOTIDE SEQUENCE [LARGE SCALE GENOMIC DNA]</scope>
    <source>
        <strain evidence="3">cv. 10/8</strain>
        <tissue evidence="2">Leaf</tissue>
    </source>
</reference>
<protein>
    <submittedName>
        <fullName evidence="2">Uncharacterized protein</fullName>
    </submittedName>
</protein>
<proteinExistence type="predicted"/>
<keyword evidence="3" id="KW-1185">Reference proteome</keyword>
<feature type="non-terminal residue" evidence="2">
    <location>
        <position position="72"/>
    </location>
</feature>
<sequence>ERSEEEEDVVRREDRDDEKNHGEDVEKSGEWCDNEKSEILKGLFGGNEDVEEDERDAKEMIRREVDVAIELV</sequence>
<dbReference type="AlphaFoldDB" id="A0A392VCT2"/>
<organism evidence="2 3">
    <name type="scientific">Trifolium medium</name>
    <dbReference type="NCBI Taxonomy" id="97028"/>
    <lineage>
        <taxon>Eukaryota</taxon>
        <taxon>Viridiplantae</taxon>
        <taxon>Streptophyta</taxon>
        <taxon>Embryophyta</taxon>
        <taxon>Tracheophyta</taxon>
        <taxon>Spermatophyta</taxon>
        <taxon>Magnoliopsida</taxon>
        <taxon>eudicotyledons</taxon>
        <taxon>Gunneridae</taxon>
        <taxon>Pentapetalae</taxon>
        <taxon>rosids</taxon>
        <taxon>fabids</taxon>
        <taxon>Fabales</taxon>
        <taxon>Fabaceae</taxon>
        <taxon>Papilionoideae</taxon>
        <taxon>50 kb inversion clade</taxon>
        <taxon>NPAAA clade</taxon>
        <taxon>Hologalegina</taxon>
        <taxon>IRL clade</taxon>
        <taxon>Trifolieae</taxon>
        <taxon>Trifolium</taxon>
    </lineage>
</organism>
<evidence type="ECO:0000256" key="1">
    <source>
        <dbReference type="SAM" id="MobiDB-lite"/>
    </source>
</evidence>
<comment type="caution">
    <text evidence="2">The sequence shown here is derived from an EMBL/GenBank/DDBJ whole genome shotgun (WGS) entry which is preliminary data.</text>
</comment>
<feature type="region of interest" description="Disordered" evidence="1">
    <location>
        <begin position="1"/>
        <end position="32"/>
    </location>
</feature>
<feature type="non-terminal residue" evidence="2">
    <location>
        <position position="1"/>
    </location>
</feature>
<dbReference type="Proteomes" id="UP000265520">
    <property type="component" value="Unassembled WGS sequence"/>
</dbReference>